<dbReference type="GO" id="GO:0042803">
    <property type="term" value="F:protein homodimerization activity"/>
    <property type="evidence" value="ECO:0007669"/>
    <property type="project" value="InterPro"/>
</dbReference>
<evidence type="ECO:0000256" key="1">
    <source>
        <dbReference type="ARBA" id="ARBA00004496"/>
    </source>
</evidence>
<comment type="subunit">
    <text evidence="3">Homodimer.</text>
</comment>
<dbReference type="Pfam" id="PF01025">
    <property type="entry name" value="GrpE"/>
    <property type="match status" value="1"/>
</dbReference>
<dbReference type="GO" id="GO:0005829">
    <property type="term" value="C:cytosol"/>
    <property type="evidence" value="ECO:0007669"/>
    <property type="project" value="TreeGrafter"/>
</dbReference>
<comment type="similarity">
    <text evidence="2">Belongs to the GrpE family.</text>
</comment>
<dbReference type="GO" id="GO:0006457">
    <property type="term" value="P:protein folding"/>
    <property type="evidence" value="ECO:0007669"/>
    <property type="project" value="InterPro"/>
</dbReference>
<dbReference type="GO" id="GO:0000774">
    <property type="term" value="F:adenyl-nucleotide exchange factor activity"/>
    <property type="evidence" value="ECO:0007669"/>
    <property type="project" value="InterPro"/>
</dbReference>
<dbReference type="SUPFAM" id="SSF58014">
    <property type="entry name" value="Coiled-coil domain of nucleotide exchange factor GrpE"/>
    <property type="match status" value="1"/>
</dbReference>
<evidence type="ECO:0000256" key="7">
    <source>
        <dbReference type="SAM" id="MobiDB-lite"/>
    </source>
</evidence>
<dbReference type="PROSITE" id="PS01071">
    <property type="entry name" value="GRPE"/>
    <property type="match status" value="1"/>
</dbReference>
<dbReference type="GO" id="GO:0051087">
    <property type="term" value="F:protein-folding chaperone binding"/>
    <property type="evidence" value="ECO:0007669"/>
    <property type="project" value="InterPro"/>
</dbReference>
<evidence type="ECO:0000313" key="8">
    <source>
        <dbReference type="EMBL" id="VAW96127.1"/>
    </source>
</evidence>
<feature type="compositionally biased region" description="Low complexity" evidence="7">
    <location>
        <begin position="9"/>
        <end position="23"/>
    </location>
</feature>
<keyword evidence="4" id="KW-0963">Cytoplasm</keyword>
<dbReference type="InterPro" id="IPR013805">
    <property type="entry name" value="GrpE_CC"/>
</dbReference>
<dbReference type="HAMAP" id="MF_01151">
    <property type="entry name" value="GrpE"/>
    <property type="match status" value="1"/>
</dbReference>
<feature type="region of interest" description="Disordered" evidence="7">
    <location>
        <begin position="1"/>
        <end position="38"/>
    </location>
</feature>
<evidence type="ECO:0000256" key="4">
    <source>
        <dbReference type="ARBA" id="ARBA00022490"/>
    </source>
</evidence>
<accession>A0A3B1A932</accession>
<evidence type="ECO:0000256" key="6">
    <source>
        <dbReference type="ARBA" id="ARBA00023186"/>
    </source>
</evidence>
<keyword evidence="6" id="KW-0143">Chaperone</keyword>
<evidence type="ECO:0000256" key="2">
    <source>
        <dbReference type="ARBA" id="ARBA00009054"/>
    </source>
</evidence>
<dbReference type="GO" id="GO:0051082">
    <property type="term" value="F:unfolded protein binding"/>
    <property type="evidence" value="ECO:0007669"/>
    <property type="project" value="TreeGrafter"/>
</dbReference>
<dbReference type="FunFam" id="2.30.22.10:FF:000001">
    <property type="entry name" value="Protein GrpE"/>
    <property type="match status" value="1"/>
</dbReference>
<dbReference type="NCBIfam" id="NF010737">
    <property type="entry name" value="PRK14139.1"/>
    <property type="match status" value="1"/>
</dbReference>
<protein>
    <submittedName>
        <fullName evidence="8">Heat shock protein GrpE</fullName>
    </submittedName>
</protein>
<organism evidence="8">
    <name type="scientific">hydrothermal vent metagenome</name>
    <dbReference type="NCBI Taxonomy" id="652676"/>
    <lineage>
        <taxon>unclassified sequences</taxon>
        <taxon>metagenomes</taxon>
        <taxon>ecological metagenomes</taxon>
    </lineage>
</organism>
<dbReference type="NCBIfam" id="NF010748">
    <property type="entry name" value="PRK14150.1"/>
    <property type="match status" value="1"/>
</dbReference>
<proteinExistence type="inferred from homology"/>
<dbReference type="CDD" id="cd00446">
    <property type="entry name" value="GrpE"/>
    <property type="match status" value="1"/>
</dbReference>
<dbReference type="InterPro" id="IPR009012">
    <property type="entry name" value="GrpE_head"/>
</dbReference>
<gene>
    <name evidence="8" type="ORF">MNBD_GAMMA20-1201</name>
</gene>
<dbReference type="Gene3D" id="2.30.22.10">
    <property type="entry name" value="Head domain of nucleotide exchange factor GrpE"/>
    <property type="match status" value="1"/>
</dbReference>
<dbReference type="SUPFAM" id="SSF51064">
    <property type="entry name" value="Head domain of nucleotide exchange factor GrpE"/>
    <property type="match status" value="1"/>
</dbReference>
<dbReference type="AlphaFoldDB" id="A0A3B1A932"/>
<dbReference type="Gene3D" id="3.90.20.20">
    <property type="match status" value="1"/>
</dbReference>
<name>A0A3B1A932_9ZZZZ</name>
<evidence type="ECO:0000256" key="3">
    <source>
        <dbReference type="ARBA" id="ARBA00011738"/>
    </source>
</evidence>
<keyword evidence="5 8" id="KW-0346">Stress response</keyword>
<dbReference type="PANTHER" id="PTHR21237">
    <property type="entry name" value="GRPE PROTEIN"/>
    <property type="match status" value="1"/>
</dbReference>
<dbReference type="PANTHER" id="PTHR21237:SF23">
    <property type="entry name" value="GRPE PROTEIN HOMOLOG, MITOCHONDRIAL"/>
    <property type="match status" value="1"/>
</dbReference>
<dbReference type="EMBL" id="UOFU01000087">
    <property type="protein sequence ID" value="VAW96127.1"/>
    <property type="molecule type" value="Genomic_DNA"/>
</dbReference>
<reference evidence="8" key="1">
    <citation type="submission" date="2018-06" db="EMBL/GenBank/DDBJ databases">
        <authorList>
            <person name="Zhirakovskaya E."/>
        </authorList>
    </citation>
    <scope>NUCLEOTIDE SEQUENCE</scope>
</reference>
<evidence type="ECO:0000256" key="5">
    <source>
        <dbReference type="ARBA" id="ARBA00023016"/>
    </source>
</evidence>
<dbReference type="NCBIfam" id="NF010738">
    <property type="entry name" value="PRK14140.1"/>
    <property type="match status" value="1"/>
</dbReference>
<comment type="subcellular location">
    <subcellularLocation>
        <location evidence="1">Cytoplasm</location>
    </subcellularLocation>
</comment>
<dbReference type="InterPro" id="IPR000740">
    <property type="entry name" value="GrpE"/>
</dbReference>
<sequence length="196" mass="21280">MTNNEQSTPEAPESEGAVEGVVETGVNNAASPDVPSHGELTLLLEDARSKADEHWDQVLRTNAELENLRRRAKQDVENAHKYALEKFVQELLPVKDSLEMGLAAASGEADAAEAIKQLCEGTDLTLKMLSAAMEKSGIKEIDPAGDTFNPEQHQAMSMQESEAHAPNTVMAVMQKGYQLNDRLIRPAMVVVSKAKA</sequence>
<dbReference type="PRINTS" id="PR00773">
    <property type="entry name" value="GRPEPROTEIN"/>
</dbReference>